<dbReference type="Pfam" id="PF00486">
    <property type="entry name" value="Trans_reg_C"/>
    <property type="match status" value="1"/>
</dbReference>
<dbReference type="PROSITE" id="PS51755">
    <property type="entry name" value="OMPR_PHOB"/>
    <property type="match status" value="1"/>
</dbReference>
<dbReference type="InterPro" id="IPR005158">
    <property type="entry name" value="BTAD"/>
</dbReference>
<dbReference type="OrthoDB" id="5521887at2"/>
<organism evidence="9 10">
    <name type="scientific">Trebonia kvetii</name>
    <dbReference type="NCBI Taxonomy" id="2480626"/>
    <lineage>
        <taxon>Bacteria</taxon>
        <taxon>Bacillati</taxon>
        <taxon>Actinomycetota</taxon>
        <taxon>Actinomycetes</taxon>
        <taxon>Streptosporangiales</taxon>
        <taxon>Treboniaceae</taxon>
        <taxon>Trebonia</taxon>
    </lineage>
</organism>
<dbReference type="SMART" id="SM00382">
    <property type="entry name" value="AAA"/>
    <property type="match status" value="1"/>
</dbReference>
<dbReference type="AlphaFoldDB" id="A0A6P2C685"/>
<keyword evidence="4" id="KW-0804">Transcription</keyword>
<dbReference type="PROSITE" id="PS50293">
    <property type="entry name" value="TPR_REGION"/>
    <property type="match status" value="1"/>
</dbReference>
<evidence type="ECO:0000256" key="3">
    <source>
        <dbReference type="ARBA" id="ARBA00023125"/>
    </source>
</evidence>
<evidence type="ECO:0000256" key="1">
    <source>
        <dbReference type="ARBA" id="ARBA00005820"/>
    </source>
</evidence>
<feature type="DNA-binding region" description="OmpR/PhoB-type" evidence="6">
    <location>
        <begin position="1"/>
        <end position="97"/>
    </location>
</feature>
<dbReference type="GO" id="GO:0006355">
    <property type="term" value="P:regulation of DNA-templated transcription"/>
    <property type="evidence" value="ECO:0007669"/>
    <property type="project" value="InterPro"/>
</dbReference>
<dbReference type="Pfam" id="PF13424">
    <property type="entry name" value="TPR_12"/>
    <property type="match status" value="2"/>
</dbReference>
<dbReference type="PRINTS" id="PR00364">
    <property type="entry name" value="DISEASERSIST"/>
</dbReference>
<feature type="repeat" description="TPR" evidence="5">
    <location>
        <begin position="870"/>
        <end position="903"/>
    </location>
</feature>
<keyword evidence="3 6" id="KW-0238">DNA-binding</keyword>
<dbReference type="GO" id="GO:0000160">
    <property type="term" value="P:phosphorelay signal transduction system"/>
    <property type="evidence" value="ECO:0007669"/>
    <property type="project" value="InterPro"/>
</dbReference>
<dbReference type="InterPro" id="IPR051677">
    <property type="entry name" value="AfsR-DnrI-RedD_regulator"/>
</dbReference>
<dbReference type="EMBL" id="RPFW01000002">
    <property type="protein sequence ID" value="TVZ05886.1"/>
    <property type="molecule type" value="Genomic_DNA"/>
</dbReference>
<dbReference type="Pfam" id="PF03704">
    <property type="entry name" value="BTAD"/>
    <property type="match status" value="1"/>
</dbReference>
<dbReference type="GO" id="GO:0003677">
    <property type="term" value="F:DNA binding"/>
    <property type="evidence" value="ECO:0007669"/>
    <property type="project" value="UniProtKB-UniRule"/>
</dbReference>
<protein>
    <submittedName>
        <fullName evidence="9">Tetratricopeptide repeat protein</fullName>
    </submittedName>
</protein>
<dbReference type="PROSITE" id="PS50005">
    <property type="entry name" value="TPR"/>
    <property type="match status" value="2"/>
</dbReference>
<dbReference type="InterPro" id="IPR036388">
    <property type="entry name" value="WH-like_DNA-bd_sf"/>
</dbReference>
<keyword evidence="5" id="KW-0802">TPR repeat</keyword>
<evidence type="ECO:0000256" key="4">
    <source>
        <dbReference type="ARBA" id="ARBA00023163"/>
    </source>
</evidence>
<dbReference type="InterPro" id="IPR019734">
    <property type="entry name" value="TPR_rpt"/>
</dbReference>
<dbReference type="SUPFAM" id="SSF52540">
    <property type="entry name" value="P-loop containing nucleoside triphosphate hydrolases"/>
    <property type="match status" value="1"/>
</dbReference>
<reference evidence="9 10" key="1">
    <citation type="submission" date="2018-11" db="EMBL/GenBank/DDBJ databases">
        <title>Trebonia kvetii gen.nov., sp.nov., a novel acidophilic actinobacterium, and proposal of the new actinobacterial family Treboniaceae fam. nov.</title>
        <authorList>
            <person name="Rapoport D."/>
            <person name="Sagova-Mareckova M."/>
            <person name="Sedlacek I."/>
            <person name="Provaznik J."/>
            <person name="Kralova S."/>
            <person name="Pavlinic D."/>
            <person name="Benes V."/>
            <person name="Kopecky J."/>
        </authorList>
    </citation>
    <scope>NUCLEOTIDE SEQUENCE [LARGE SCALE GENOMIC DNA]</scope>
    <source>
        <strain evidence="9 10">15Tr583</strain>
    </source>
</reference>
<dbReference type="Gene3D" id="3.40.50.300">
    <property type="entry name" value="P-loop containing nucleotide triphosphate hydrolases"/>
    <property type="match status" value="1"/>
</dbReference>
<keyword evidence="2" id="KW-0805">Transcription regulation</keyword>
<accession>A0A6P2C685</accession>
<gene>
    <name evidence="9" type="ORF">EAS64_13895</name>
</gene>
<dbReference type="SMART" id="SM00862">
    <property type="entry name" value="Trans_reg_C"/>
    <property type="match status" value="1"/>
</dbReference>
<dbReference type="CDD" id="cd00383">
    <property type="entry name" value="trans_reg_C"/>
    <property type="match status" value="1"/>
</dbReference>
<dbReference type="Proteomes" id="UP000460272">
    <property type="component" value="Unassembled WGS sequence"/>
</dbReference>
<feature type="domain" description="OmpR/PhoB-type" evidence="8">
    <location>
        <begin position="1"/>
        <end position="97"/>
    </location>
</feature>
<dbReference type="PANTHER" id="PTHR35807">
    <property type="entry name" value="TRANSCRIPTIONAL REGULATOR REDD-RELATED"/>
    <property type="match status" value="1"/>
</dbReference>
<evidence type="ECO:0000313" key="10">
    <source>
        <dbReference type="Proteomes" id="UP000460272"/>
    </source>
</evidence>
<dbReference type="SUPFAM" id="SSF48452">
    <property type="entry name" value="TPR-like"/>
    <property type="match status" value="3"/>
</dbReference>
<evidence type="ECO:0000313" key="9">
    <source>
        <dbReference type="EMBL" id="TVZ05886.1"/>
    </source>
</evidence>
<evidence type="ECO:0000256" key="6">
    <source>
        <dbReference type="PROSITE-ProRule" id="PRU01091"/>
    </source>
</evidence>
<feature type="region of interest" description="Disordered" evidence="7">
    <location>
        <begin position="256"/>
        <end position="294"/>
    </location>
</feature>
<feature type="repeat" description="TPR" evidence="5">
    <location>
        <begin position="790"/>
        <end position="823"/>
    </location>
</feature>
<dbReference type="InterPro" id="IPR016032">
    <property type="entry name" value="Sig_transdc_resp-reg_C-effctor"/>
</dbReference>
<proteinExistence type="inferred from homology"/>
<comment type="caution">
    <text evidence="9">The sequence shown here is derived from an EMBL/GenBank/DDBJ whole genome shotgun (WGS) entry which is preliminary data.</text>
</comment>
<dbReference type="InterPro" id="IPR027417">
    <property type="entry name" value="P-loop_NTPase"/>
</dbReference>
<dbReference type="Gene3D" id="1.25.40.10">
    <property type="entry name" value="Tetratricopeptide repeat domain"/>
    <property type="match status" value="2"/>
</dbReference>
<dbReference type="InterPro" id="IPR003593">
    <property type="entry name" value="AAA+_ATPase"/>
</dbReference>
<sequence>MRVAVLGPVRAWRGDTELELGAPQRRAVLGLLAVRANQVVARDELIDGIWGEDLPAQSVNALHVHVARLRAVLEPGRERRAPSRTLLATQAGYQLTLASGQLDTEVFAERLAAARASLAAGDLAGAAGQFDVALRLWQGTALAGIPGPLAEIVRTRLSEQRLAAAEEHVDVILALGRHSEAVQRLVELVAGHPLRERFRAQLMLALYLSGRQAEALAAFADARRVLAGELGIEPGTELRQLHARILAADPALDVAPDHEKQQTAQDGAAEHAQPPGGRPPAELPPGERPRPAPAQLPADVAAFTGRAAELAALDLPATPSPAVAITVVSGTAGVGKTALAVRWARQAAGLFPDGQLYVNLRGYDPGQPVPPADALAGFLRALGMAGQQIPPGDDERAAAYRSLLDGRRMLVLLDNAASVEQVRPLLPGCPSCLVLVTSRDSLAGLVARHGARRIDLDILPQSDALGLLRALIGNRVDVEPDAAAALAAQCARLPLALRVAAELAVDSQQSSLAELAGELADEQRRLDLLDAGGDARTAIGGVFSWSYRHLPAGAARTFRLAGLHPGSDFDPSAVAALTGVSATHARDHLVLLARAHLIHPVGAGRYGMHDLLRAYACRLAAEQDSEQGDAPHEALIRLYDYYLGAAAGAMDVLVPAEKHYRPPAPDRAPGTAVPRPAGTAEARAWLDAERATLVAVAAHAATRGAPSYSTRLSATLYRYLETGGHYADAVTVHGHASRAARLADDRAAEATALINLGIISWRQGRYPEAIGYQRQAMAVAAATGDRAAEAVALGNLGIVYERQGRYDEASDCQRQALALTREAGDTTGEARAIANLGSIAIRLADYGHAVGWYQQALARFRDGGDSNGLASALPDLGIAYLRLGQVEQAIDCFKQALALFREIGDRTGEAEALNGVGEIMMAASRPQEARAGHAAALTLASQTGDAYEQARAHAGLGAALTACGDVTVGKRHLVRALEVYAEIGAPESEAIRGRLAALERGQAHDPGDLVPR</sequence>
<dbReference type="SUPFAM" id="SSF46894">
    <property type="entry name" value="C-terminal effector domain of the bipartite response regulators"/>
    <property type="match status" value="1"/>
</dbReference>
<comment type="similarity">
    <text evidence="1">Belongs to the AfsR/DnrI/RedD regulatory family.</text>
</comment>
<evidence type="ECO:0000256" key="2">
    <source>
        <dbReference type="ARBA" id="ARBA00023015"/>
    </source>
</evidence>
<dbReference type="GO" id="GO:0043531">
    <property type="term" value="F:ADP binding"/>
    <property type="evidence" value="ECO:0007669"/>
    <property type="project" value="InterPro"/>
</dbReference>
<dbReference type="Gene3D" id="1.10.10.10">
    <property type="entry name" value="Winged helix-like DNA-binding domain superfamily/Winged helix DNA-binding domain"/>
    <property type="match status" value="1"/>
</dbReference>
<evidence type="ECO:0000256" key="5">
    <source>
        <dbReference type="PROSITE-ProRule" id="PRU00339"/>
    </source>
</evidence>
<dbReference type="CDD" id="cd15831">
    <property type="entry name" value="BTAD"/>
    <property type="match status" value="1"/>
</dbReference>
<dbReference type="InterPro" id="IPR011990">
    <property type="entry name" value="TPR-like_helical_dom_sf"/>
</dbReference>
<evidence type="ECO:0000259" key="8">
    <source>
        <dbReference type="PROSITE" id="PS51755"/>
    </source>
</evidence>
<evidence type="ECO:0000256" key="7">
    <source>
        <dbReference type="SAM" id="MobiDB-lite"/>
    </source>
</evidence>
<name>A0A6P2C685_9ACTN</name>
<dbReference type="SMART" id="SM01043">
    <property type="entry name" value="BTAD"/>
    <property type="match status" value="1"/>
</dbReference>
<dbReference type="PANTHER" id="PTHR35807:SF1">
    <property type="entry name" value="TRANSCRIPTIONAL REGULATOR REDD"/>
    <property type="match status" value="1"/>
</dbReference>
<dbReference type="InterPro" id="IPR001867">
    <property type="entry name" value="OmpR/PhoB-type_DNA-bd"/>
</dbReference>
<dbReference type="SMART" id="SM00028">
    <property type="entry name" value="TPR"/>
    <property type="match status" value="6"/>
</dbReference>
<keyword evidence="10" id="KW-1185">Reference proteome</keyword>